<feature type="domain" description="DUF427" evidence="1">
    <location>
        <begin position="3"/>
        <end position="88"/>
    </location>
</feature>
<evidence type="ECO:0000259" key="1">
    <source>
        <dbReference type="Pfam" id="PF04248"/>
    </source>
</evidence>
<organism evidence="2 3">
    <name type="scientific">Candidatus Chloroploca asiatica</name>
    <dbReference type="NCBI Taxonomy" id="1506545"/>
    <lineage>
        <taxon>Bacteria</taxon>
        <taxon>Bacillati</taxon>
        <taxon>Chloroflexota</taxon>
        <taxon>Chloroflexia</taxon>
        <taxon>Chloroflexales</taxon>
        <taxon>Chloroflexineae</taxon>
        <taxon>Oscillochloridaceae</taxon>
        <taxon>Candidatus Chloroploca</taxon>
    </lineage>
</organism>
<sequence>MARAIWNGVVIAESEATRTVEGNHYFPPEAVKQEYLSASSHQTVCSWKGTASYYDVVVDGTANKNAAWYYPQPKDAAKEIAGYVAFWRGVRVEA</sequence>
<dbReference type="OrthoDB" id="119916at2"/>
<dbReference type="Pfam" id="PF04248">
    <property type="entry name" value="NTP_transf_9"/>
    <property type="match status" value="1"/>
</dbReference>
<dbReference type="RefSeq" id="WP_097651291.1">
    <property type="nucleotide sequence ID" value="NZ_LYXE01000059.1"/>
</dbReference>
<dbReference type="PANTHER" id="PTHR34310:SF5">
    <property type="entry name" value="DUF427 DOMAIN PROTEIN (AFU_ORTHOLOGUE AFUA_3G02220)"/>
    <property type="match status" value="1"/>
</dbReference>
<comment type="caution">
    <text evidence="2">The sequence shown here is derived from an EMBL/GenBank/DDBJ whole genome shotgun (WGS) entry which is preliminary data.</text>
</comment>
<protein>
    <recommendedName>
        <fullName evidence="1">DUF427 domain-containing protein</fullName>
    </recommendedName>
</protein>
<dbReference type="AlphaFoldDB" id="A0A2H3LCC4"/>
<name>A0A2H3LCC4_9CHLR</name>
<keyword evidence="3" id="KW-1185">Reference proteome</keyword>
<dbReference type="Gene3D" id="2.170.150.40">
    <property type="entry name" value="Domain of unknown function (DUF427)"/>
    <property type="match status" value="1"/>
</dbReference>
<dbReference type="PANTHER" id="PTHR34310">
    <property type="entry name" value="DUF427 DOMAIN PROTEIN (AFU_ORTHOLOGUE AFUA_3G02220)"/>
    <property type="match status" value="1"/>
</dbReference>
<gene>
    <name evidence="2" type="ORF">A9Q02_10860</name>
</gene>
<evidence type="ECO:0000313" key="3">
    <source>
        <dbReference type="Proteomes" id="UP000220922"/>
    </source>
</evidence>
<accession>A0A2H3LCC4</accession>
<evidence type="ECO:0000313" key="2">
    <source>
        <dbReference type="EMBL" id="PDW00097.1"/>
    </source>
</evidence>
<dbReference type="Proteomes" id="UP000220922">
    <property type="component" value="Unassembled WGS sequence"/>
</dbReference>
<proteinExistence type="predicted"/>
<reference evidence="2 3" key="1">
    <citation type="submission" date="2016-05" db="EMBL/GenBank/DDBJ databases">
        <authorList>
            <person name="Lavstsen T."/>
            <person name="Jespersen J.S."/>
        </authorList>
    </citation>
    <scope>NUCLEOTIDE SEQUENCE [LARGE SCALE GENOMIC DNA]</scope>
    <source>
        <strain evidence="2 3">B7-9</strain>
    </source>
</reference>
<dbReference type="EMBL" id="LYXE01000059">
    <property type="protein sequence ID" value="PDW00097.1"/>
    <property type="molecule type" value="Genomic_DNA"/>
</dbReference>
<dbReference type="InterPro" id="IPR038694">
    <property type="entry name" value="DUF427_sf"/>
</dbReference>
<dbReference type="InterPro" id="IPR007361">
    <property type="entry name" value="DUF427"/>
</dbReference>